<proteinExistence type="predicted"/>
<dbReference type="SMART" id="SM00355">
    <property type="entry name" value="ZnF_C2H2"/>
    <property type="match status" value="5"/>
</dbReference>
<dbReference type="GO" id="GO:0000978">
    <property type="term" value="F:RNA polymerase II cis-regulatory region sequence-specific DNA binding"/>
    <property type="evidence" value="ECO:0007669"/>
    <property type="project" value="TreeGrafter"/>
</dbReference>
<dbReference type="Pfam" id="PF23015">
    <property type="entry name" value="zf-WIZ"/>
    <property type="match status" value="1"/>
</dbReference>
<dbReference type="PANTHER" id="PTHR24396:SF22">
    <property type="entry name" value="PROTEIN WIZ"/>
    <property type="match status" value="1"/>
</dbReference>
<name>A0A493TQE8_ANAPP</name>
<comment type="subcellular location">
    <subcellularLocation>
        <location evidence="1">Nucleus</location>
    </subcellularLocation>
</comment>
<dbReference type="GO" id="GO:0030496">
    <property type="term" value="C:midbody"/>
    <property type="evidence" value="ECO:0007669"/>
    <property type="project" value="Ensembl"/>
</dbReference>
<dbReference type="GO" id="GO:0008270">
    <property type="term" value="F:zinc ion binding"/>
    <property type="evidence" value="ECO:0007669"/>
    <property type="project" value="UniProtKB-KW"/>
</dbReference>
<dbReference type="AlphaFoldDB" id="A0A493TQE8"/>
<evidence type="ECO:0000256" key="2">
    <source>
        <dbReference type="ARBA" id="ARBA00022723"/>
    </source>
</evidence>
<feature type="domain" description="C2H2-type" evidence="8">
    <location>
        <begin position="514"/>
        <end position="541"/>
    </location>
</feature>
<reference evidence="9" key="3">
    <citation type="submission" date="2025-09" db="UniProtKB">
        <authorList>
            <consortium name="Ensembl"/>
        </authorList>
    </citation>
    <scope>IDENTIFICATION</scope>
</reference>
<dbReference type="PROSITE" id="PS50157">
    <property type="entry name" value="ZINC_FINGER_C2H2_2"/>
    <property type="match status" value="4"/>
</dbReference>
<dbReference type="Ensembl" id="ENSAPLT00000032532.1">
    <property type="protein sequence ID" value="ENSAPLP00000028081.1"/>
    <property type="gene ID" value="ENSAPLG00000029801.1"/>
</dbReference>
<evidence type="ECO:0000256" key="7">
    <source>
        <dbReference type="SAM" id="MobiDB-lite"/>
    </source>
</evidence>
<dbReference type="InterPro" id="IPR051643">
    <property type="entry name" value="Transcr_Reg_ZincFinger"/>
</dbReference>
<feature type="region of interest" description="Disordered" evidence="7">
    <location>
        <begin position="567"/>
        <end position="620"/>
    </location>
</feature>
<dbReference type="InterPro" id="IPR013087">
    <property type="entry name" value="Znf_C2H2_type"/>
</dbReference>
<feature type="domain" description="C2H2-type" evidence="8">
    <location>
        <begin position="335"/>
        <end position="362"/>
    </location>
</feature>
<dbReference type="SUPFAM" id="SSF57667">
    <property type="entry name" value="beta-beta-alpha zinc fingers"/>
    <property type="match status" value="2"/>
</dbReference>
<keyword evidence="5" id="KW-0539">Nucleus</keyword>
<dbReference type="PROSITE" id="PS00028">
    <property type="entry name" value="ZINC_FINGER_C2H2_1"/>
    <property type="match status" value="4"/>
</dbReference>
<feature type="region of interest" description="Disordered" evidence="7">
    <location>
        <begin position="837"/>
        <end position="872"/>
    </location>
</feature>
<dbReference type="GO" id="GO:0000981">
    <property type="term" value="F:DNA-binding transcription factor activity, RNA polymerase II-specific"/>
    <property type="evidence" value="ECO:0007669"/>
    <property type="project" value="TreeGrafter"/>
</dbReference>
<evidence type="ECO:0000256" key="6">
    <source>
        <dbReference type="PROSITE-ProRule" id="PRU00042"/>
    </source>
</evidence>
<evidence type="ECO:0000313" key="10">
    <source>
        <dbReference type="Proteomes" id="UP000016666"/>
    </source>
</evidence>
<evidence type="ECO:0000256" key="1">
    <source>
        <dbReference type="ARBA" id="ARBA00004123"/>
    </source>
</evidence>
<feature type="compositionally biased region" description="Polar residues" evidence="7">
    <location>
        <begin position="431"/>
        <end position="441"/>
    </location>
</feature>
<dbReference type="STRING" id="8840.ENSAPLP00000028081"/>
<feature type="region of interest" description="Disordered" evidence="7">
    <location>
        <begin position="479"/>
        <end position="504"/>
    </location>
</feature>
<dbReference type="InterPro" id="IPR055125">
    <property type="entry name" value="Wiz_C_Znf"/>
</dbReference>
<dbReference type="GeneTree" id="ENSGT00940000159979"/>
<keyword evidence="4" id="KW-0862">Zinc</keyword>
<sequence length="943" mass="102817">WRWAPPPPPPLPKKSAPPGQLEQPPSRIGTKLSPEPPGSKPEPQDSKSQNLTTCEVCGACFETRKGLSSHARSHLRQLGVAESESSGAPIDLLYELMKQKGKPDGSPLPPGLLKKSGSPKEGAGGLPPARRPPDGPVNKAIKSPPGFSKSLSQPGSPILKKVPSALSGSPSPKNPEDKSSKLALSPLQSSPKAQWPQADEEGPLNLSESLFFCRSSLFFIFFYRQGFPLALRWQRWSEGSPWLLLARPPPGPGGLATCPPPGHRVVQVAASSQQPNLPLPPLHHQQRAGIWGLVEADLGQSLGRILLVRDPLCPPLTVSPLPLPAASGSEPVRDIRCEFCGEYFENRKGLSSHARSHLRQMGVTEWYVNGSPIDTLREILKRRAQPRGAAPNPAGPGQKAMAKSLLGAMGPLEPRGPGELHIPGLAKKVQQAGSPLGQSPTSSPPPTARKMFPGLSPPSLQKKLKQDQLRVEIKREMMSGGLHGDPHPSDRAWSPREEMSPLNLSSRADPVRDIRCEFCGEYFENRKGLSSHARSHLRQMGVTEWSVNGSPIDTLREILKKKSKPCVIKKEPHTSSIEPPKALGEEGTDPKAPGKMLQGMALPPLGGRTGKPSPGASSLGRELSLASLAAKPQGGFLTPLSAKRPLQDERLGPHAEVKHKAYIQTELPFKTKPVHDKPAHTSSEACCELCGLYFENRKALASHARAHLRQFGVTEWCVNGSPIETLSEWIRHRPQKAGAYRSYIQGGRPFTKKFRNSSHARDHDGARRMPLSLQPGGVALLSKGLAADLAHGEPGKMLDGGSGGERPMVTSPLSLVKMEEHQRPNIHKFERRQARPLDNPLHREEEGADFQQKMEETRQPPPRMRPVPSLVPRPPQTSLVKFVGNIYTLKCRFCEVEFQGPLSIQEEWVRHLQRHILEMNFSKADPLRGEAPAPEPPAVAEAQ</sequence>
<keyword evidence="10" id="KW-1185">Reference proteome</keyword>
<evidence type="ECO:0000256" key="3">
    <source>
        <dbReference type="ARBA" id="ARBA00022771"/>
    </source>
</evidence>
<feature type="region of interest" description="Disordered" evidence="7">
    <location>
        <begin position="751"/>
        <end position="770"/>
    </location>
</feature>
<feature type="region of interest" description="Disordered" evidence="7">
    <location>
        <begin position="429"/>
        <end position="464"/>
    </location>
</feature>
<keyword evidence="3 6" id="KW-0863">Zinc-finger</keyword>
<feature type="compositionally biased region" description="Basic and acidic residues" evidence="7">
    <location>
        <begin position="484"/>
        <end position="499"/>
    </location>
</feature>
<feature type="domain" description="C2H2-type" evidence="8">
    <location>
        <begin position="52"/>
        <end position="74"/>
    </location>
</feature>
<evidence type="ECO:0000313" key="9">
    <source>
        <dbReference type="Ensembl" id="ENSAPLP00000028081.1"/>
    </source>
</evidence>
<dbReference type="InterPro" id="IPR036236">
    <property type="entry name" value="Znf_C2H2_sf"/>
</dbReference>
<feature type="compositionally biased region" description="Pro residues" evidence="7">
    <location>
        <begin position="859"/>
        <end position="872"/>
    </location>
</feature>
<evidence type="ECO:0000256" key="4">
    <source>
        <dbReference type="ARBA" id="ARBA00022833"/>
    </source>
</evidence>
<dbReference type="Proteomes" id="UP000016666">
    <property type="component" value="Unassembled WGS sequence"/>
</dbReference>
<dbReference type="OMA" id="CSEENTM"/>
<reference evidence="9" key="2">
    <citation type="submission" date="2025-08" db="UniProtKB">
        <authorList>
            <consortium name="Ensembl"/>
        </authorList>
    </citation>
    <scope>IDENTIFICATION</scope>
</reference>
<evidence type="ECO:0000259" key="8">
    <source>
        <dbReference type="PROSITE" id="PS50157"/>
    </source>
</evidence>
<reference evidence="10" key="1">
    <citation type="submission" date="2017-10" db="EMBL/GenBank/DDBJ databases">
        <title>A new Pekin duck reference genome.</title>
        <authorList>
            <person name="Hou Z.-C."/>
            <person name="Zhou Z.-K."/>
            <person name="Zhu F."/>
            <person name="Hou S.-S."/>
        </authorList>
    </citation>
    <scope>NUCLEOTIDE SEQUENCE [LARGE SCALE GENOMIC DNA]</scope>
</reference>
<evidence type="ECO:0000256" key="5">
    <source>
        <dbReference type="ARBA" id="ARBA00023242"/>
    </source>
</evidence>
<accession>A0A493TQE8</accession>
<keyword evidence="2" id="KW-0479">Metal-binding</keyword>
<gene>
    <name evidence="9" type="primary">WIZ</name>
</gene>
<feature type="compositionally biased region" description="Pro residues" evidence="7">
    <location>
        <begin position="1"/>
        <end position="12"/>
    </location>
</feature>
<dbReference type="GO" id="GO:0005654">
    <property type="term" value="C:nucleoplasm"/>
    <property type="evidence" value="ECO:0007669"/>
    <property type="project" value="Ensembl"/>
</dbReference>
<feature type="region of interest" description="Disordered" evidence="7">
    <location>
        <begin position="1"/>
        <end position="51"/>
    </location>
</feature>
<protein>
    <submittedName>
        <fullName evidence="9">WIZ zinc finger</fullName>
    </submittedName>
</protein>
<dbReference type="PANTHER" id="PTHR24396">
    <property type="entry name" value="ZINC FINGER PROTEIN"/>
    <property type="match status" value="1"/>
</dbReference>
<feature type="region of interest" description="Disordered" evidence="7">
    <location>
        <begin position="95"/>
        <end position="200"/>
    </location>
</feature>
<feature type="domain" description="C2H2-type" evidence="8">
    <location>
        <begin position="685"/>
        <end position="707"/>
    </location>
</feature>
<organism evidence="9 10">
    <name type="scientific">Anas platyrhynchos platyrhynchos</name>
    <name type="common">Northern mallard</name>
    <dbReference type="NCBI Taxonomy" id="8840"/>
    <lineage>
        <taxon>Eukaryota</taxon>
        <taxon>Metazoa</taxon>
        <taxon>Chordata</taxon>
        <taxon>Craniata</taxon>
        <taxon>Vertebrata</taxon>
        <taxon>Euteleostomi</taxon>
        <taxon>Archelosauria</taxon>
        <taxon>Archosauria</taxon>
        <taxon>Dinosauria</taxon>
        <taxon>Saurischia</taxon>
        <taxon>Theropoda</taxon>
        <taxon>Coelurosauria</taxon>
        <taxon>Aves</taxon>
        <taxon>Neognathae</taxon>
        <taxon>Galloanserae</taxon>
        <taxon>Anseriformes</taxon>
        <taxon>Anatidae</taxon>
        <taxon>Anatinae</taxon>
        <taxon>Anas</taxon>
    </lineage>
</organism>